<accession>A0A7C1SMM7</accession>
<comment type="caution">
    <text evidence="1">The sequence shown here is derived from an EMBL/GenBank/DDBJ whole genome shotgun (WGS) entry which is preliminary data.</text>
</comment>
<dbReference type="NCBIfam" id="TIGR00481">
    <property type="entry name" value="YbhB/YbcL family Raf kinase inhibitor-like protein"/>
    <property type="match status" value="1"/>
</dbReference>
<reference evidence="1" key="1">
    <citation type="journal article" date="2020" name="mSystems">
        <title>Genome- and Community-Level Interaction Insights into Carbon Utilization and Element Cycling Functions of Hydrothermarchaeota in Hydrothermal Sediment.</title>
        <authorList>
            <person name="Zhou Z."/>
            <person name="Liu Y."/>
            <person name="Xu W."/>
            <person name="Pan J."/>
            <person name="Luo Z.H."/>
            <person name="Li M."/>
        </authorList>
    </citation>
    <scope>NUCLEOTIDE SEQUENCE [LARGE SCALE GENOMIC DNA]</scope>
    <source>
        <strain evidence="1">SpSt-265</strain>
    </source>
</reference>
<dbReference type="Pfam" id="PF01161">
    <property type="entry name" value="PBP"/>
    <property type="match status" value="1"/>
</dbReference>
<dbReference type="CDD" id="cd00865">
    <property type="entry name" value="PEBP_bact_arch"/>
    <property type="match status" value="1"/>
</dbReference>
<dbReference type="InterPro" id="IPR008914">
    <property type="entry name" value="PEBP"/>
</dbReference>
<dbReference type="PANTHER" id="PTHR30289:SF1">
    <property type="entry name" value="PEBP (PHOSPHATIDYLETHANOLAMINE-BINDING PROTEIN) FAMILY PROTEIN"/>
    <property type="match status" value="1"/>
</dbReference>
<dbReference type="Gene3D" id="3.90.280.10">
    <property type="entry name" value="PEBP-like"/>
    <property type="match status" value="1"/>
</dbReference>
<dbReference type="InterPro" id="IPR005247">
    <property type="entry name" value="YbhB_YbcL/LppC-like"/>
</dbReference>
<sequence length="191" mass="20664">MSRKLIPVIILSVILLTGCGGPKSTTSSQQSVSVTEDSPVLVITSPYFADRETIPRKFTGDGEDVSPELRWDNVPSGTRSFALICSDPDAPLGTFIHWVIYDLPADVRHLPEGMPKTGVLDNGARQGVNGFRQLGYNGPKPPPGRPHRYIFRLYALDTIFGAEPGISAGRLAGMMENHILATAELTGIYGK</sequence>
<dbReference type="SUPFAM" id="SSF49777">
    <property type="entry name" value="PEBP-like"/>
    <property type="match status" value="1"/>
</dbReference>
<dbReference type="AlphaFoldDB" id="A0A7C1SMM7"/>
<organism evidence="1">
    <name type="scientific">candidate division WOR-3 bacterium</name>
    <dbReference type="NCBI Taxonomy" id="2052148"/>
    <lineage>
        <taxon>Bacteria</taxon>
        <taxon>Bacteria division WOR-3</taxon>
    </lineage>
</organism>
<name>A0A7C1SMM7_UNCW3</name>
<evidence type="ECO:0000313" key="1">
    <source>
        <dbReference type="EMBL" id="HEA86630.1"/>
    </source>
</evidence>
<dbReference type="PANTHER" id="PTHR30289">
    <property type="entry name" value="UNCHARACTERIZED PROTEIN YBCL-RELATED"/>
    <property type="match status" value="1"/>
</dbReference>
<dbReference type="EMBL" id="DSLG01000002">
    <property type="protein sequence ID" value="HEA86630.1"/>
    <property type="molecule type" value="Genomic_DNA"/>
</dbReference>
<dbReference type="InterPro" id="IPR036610">
    <property type="entry name" value="PEBP-like_sf"/>
</dbReference>
<protein>
    <submittedName>
        <fullName evidence="1">YbhB/YbcL family Raf kinase inhibitor-like protein</fullName>
    </submittedName>
</protein>
<proteinExistence type="predicted"/>
<gene>
    <name evidence="1" type="ORF">ENP94_01290</name>
</gene>
<dbReference type="PROSITE" id="PS51257">
    <property type="entry name" value="PROKAR_LIPOPROTEIN"/>
    <property type="match status" value="1"/>
</dbReference>